<dbReference type="OMA" id="NCIGQET"/>
<proteinExistence type="predicted"/>
<evidence type="ECO:0000313" key="1">
    <source>
        <dbReference type="EMBL" id="OXA36885.1"/>
    </source>
</evidence>
<dbReference type="EMBL" id="LNIX01000069">
    <property type="protein sequence ID" value="OXA36885.1"/>
    <property type="molecule type" value="Genomic_DNA"/>
</dbReference>
<dbReference type="InterPro" id="IPR043502">
    <property type="entry name" value="DNA/RNA_pol_sf"/>
</dbReference>
<dbReference type="InterPro" id="IPR043128">
    <property type="entry name" value="Rev_trsase/Diguanyl_cyclase"/>
</dbReference>
<accession>A0A226CTU5</accession>
<dbReference type="PANTHER" id="PTHR47331">
    <property type="entry name" value="PHD-TYPE DOMAIN-CONTAINING PROTEIN"/>
    <property type="match status" value="1"/>
</dbReference>
<comment type="caution">
    <text evidence="1">The sequence shown here is derived from an EMBL/GenBank/DDBJ whole genome shotgun (WGS) entry which is preliminary data.</text>
</comment>
<dbReference type="AlphaFoldDB" id="A0A226CTU5"/>
<name>A0A226CTU5_FOLCA</name>
<dbReference type="PANTHER" id="PTHR47331:SF1">
    <property type="entry name" value="GAG-LIKE PROTEIN"/>
    <property type="match status" value="1"/>
</dbReference>
<evidence type="ECO:0000313" key="2">
    <source>
        <dbReference type="Proteomes" id="UP000198287"/>
    </source>
</evidence>
<dbReference type="GO" id="GO:0071897">
    <property type="term" value="P:DNA biosynthetic process"/>
    <property type="evidence" value="ECO:0007669"/>
    <property type="project" value="UniProtKB-ARBA"/>
</dbReference>
<dbReference type="OrthoDB" id="416987at2759"/>
<protein>
    <submittedName>
        <fullName evidence="1">Uncharacterized protein</fullName>
    </submittedName>
</protein>
<dbReference type="Proteomes" id="UP000198287">
    <property type="component" value="Unassembled WGS sequence"/>
</dbReference>
<keyword evidence="2" id="KW-1185">Reference proteome</keyword>
<sequence length="324" mass="36959">MTCTNLVVSQASVADLWDLETIGIRDPAEAKTKEENDREAKENFLQTITRNEDGRYVVSLPWLGSEQDIPNNKTTAEKRLVNATNKLSESNFTLYDGIMSDWMREGFIEEVSDADKKNLCYYLPHRPVFKPDSLTTPVRPVFDASCKTGRAPSLNESLEKGPNLMELIPSILLRFREKKIGAISDIRKALQMIEVKEEDRDFLRFLWWEDATQEKLKEFRHKRVVFGVNCSPFILAAVLEKHLKSVNEELQPVARKLLWSLYVDNCVTSLDTFKESCGAQSLSPSNPREMFFGRLPPLVTTNYGIYNIFDTGTLNLGLGTHNDK</sequence>
<dbReference type="SUPFAM" id="SSF56672">
    <property type="entry name" value="DNA/RNA polymerases"/>
    <property type="match status" value="1"/>
</dbReference>
<dbReference type="Gene3D" id="3.30.70.270">
    <property type="match status" value="1"/>
</dbReference>
<organism evidence="1 2">
    <name type="scientific">Folsomia candida</name>
    <name type="common">Springtail</name>
    <dbReference type="NCBI Taxonomy" id="158441"/>
    <lineage>
        <taxon>Eukaryota</taxon>
        <taxon>Metazoa</taxon>
        <taxon>Ecdysozoa</taxon>
        <taxon>Arthropoda</taxon>
        <taxon>Hexapoda</taxon>
        <taxon>Collembola</taxon>
        <taxon>Entomobryomorpha</taxon>
        <taxon>Isotomoidea</taxon>
        <taxon>Isotomidae</taxon>
        <taxon>Proisotominae</taxon>
        <taxon>Folsomia</taxon>
    </lineage>
</organism>
<dbReference type="Gene3D" id="3.10.10.10">
    <property type="entry name" value="HIV Type 1 Reverse Transcriptase, subunit A, domain 1"/>
    <property type="match status" value="1"/>
</dbReference>
<reference evidence="1 2" key="1">
    <citation type="submission" date="2015-12" db="EMBL/GenBank/DDBJ databases">
        <title>The genome of Folsomia candida.</title>
        <authorList>
            <person name="Faddeeva A."/>
            <person name="Derks M.F."/>
            <person name="Anvar Y."/>
            <person name="Smit S."/>
            <person name="Van Straalen N."/>
            <person name="Roelofs D."/>
        </authorList>
    </citation>
    <scope>NUCLEOTIDE SEQUENCE [LARGE SCALE GENOMIC DNA]</scope>
    <source>
        <strain evidence="1 2">VU population</strain>
        <tissue evidence="1">Whole body</tissue>
    </source>
</reference>
<gene>
    <name evidence="1" type="ORF">Fcan01_28323</name>
</gene>